<comment type="caution">
    <text evidence="2">The sequence shown here is derived from an EMBL/GenBank/DDBJ whole genome shotgun (WGS) entry which is preliminary data.</text>
</comment>
<feature type="region of interest" description="Disordered" evidence="1">
    <location>
        <begin position="1"/>
        <end position="56"/>
    </location>
</feature>
<organism evidence="2 3">
    <name type="scientific">Scylla paramamosain</name>
    <name type="common">Mud crab</name>
    <dbReference type="NCBI Taxonomy" id="85552"/>
    <lineage>
        <taxon>Eukaryota</taxon>
        <taxon>Metazoa</taxon>
        <taxon>Ecdysozoa</taxon>
        <taxon>Arthropoda</taxon>
        <taxon>Crustacea</taxon>
        <taxon>Multicrustacea</taxon>
        <taxon>Malacostraca</taxon>
        <taxon>Eumalacostraca</taxon>
        <taxon>Eucarida</taxon>
        <taxon>Decapoda</taxon>
        <taxon>Pleocyemata</taxon>
        <taxon>Brachyura</taxon>
        <taxon>Eubrachyura</taxon>
        <taxon>Portunoidea</taxon>
        <taxon>Portunidae</taxon>
        <taxon>Portuninae</taxon>
        <taxon>Scylla</taxon>
    </lineage>
</organism>
<feature type="compositionally biased region" description="Gly residues" evidence="1">
    <location>
        <begin position="41"/>
        <end position="56"/>
    </location>
</feature>
<evidence type="ECO:0000313" key="2">
    <source>
        <dbReference type="EMBL" id="KAK8374683.1"/>
    </source>
</evidence>
<evidence type="ECO:0000313" key="3">
    <source>
        <dbReference type="Proteomes" id="UP001487740"/>
    </source>
</evidence>
<feature type="compositionally biased region" description="Basic and acidic residues" evidence="1">
    <location>
        <begin position="27"/>
        <end position="36"/>
    </location>
</feature>
<dbReference type="EMBL" id="JARAKH010000250">
    <property type="protein sequence ID" value="KAK8374683.1"/>
    <property type="molecule type" value="Genomic_DNA"/>
</dbReference>
<gene>
    <name evidence="2" type="ORF">O3P69_015639</name>
</gene>
<dbReference type="AlphaFoldDB" id="A0AAW0SH77"/>
<dbReference type="Proteomes" id="UP001487740">
    <property type="component" value="Unassembled WGS sequence"/>
</dbReference>
<protein>
    <submittedName>
        <fullName evidence="2">Uncharacterized protein</fullName>
    </submittedName>
</protein>
<feature type="compositionally biased region" description="Low complexity" evidence="1">
    <location>
        <begin position="1"/>
        <end position="10"/>
    </location>
</feature>
<accession>A0AAW0SH77</accession>
<sequence length="101" mass="10327">MPQTTPSPASRPAPPRHHGPAATPFHLLHDSGRRTPDVAATGGGGQEQESDGGGGCGGCLCRVPRQGLGLQQTLKVPELLSKCPVQAVTRLCDGGPSTDTH</sequence>
<keyword evidence="3" id="KW-1185">Reference proteome</keyword>
<reference evidence="2 3" key="1">
    <citation type="submission" date="2023-03" db="EMBL/GenBank/DDBJ databases">
        <title>High-quality genome of Scylla paramamosain provides insights in environmental adaptation.</title>
        <authorList>
            <person name="Zhang L."/>
        </authorList>
    </citation>
    <scope>NUCLEOTIDE SEQUENCE [LARGE SCALE GENOMIC DNA]</scope>
    <source>
        <strain evidence="2">LZ_2023a</strain>
        <tissue evidence="2">Muscle</tissue>
    </source>
</reference>
<proteinExistence type="predicted"/>
<name>A0AAW0SH77_SCYPA</name>
<evidence type="ECO:0000256" key="1">
    <source>
        <dbReference type="SAM" id="MobiDB-lite"/>
    </source>
</evidence>